<organism evidence="1 2">
    <name type="scientific">Candidatus Hakubella thermalkaliphila</name>
    <dbReference type="NCBI Taxonomy" id="2754717"/>
    <lineage>
        <taxon>Bacteria</taxon>
        <taxon>Bacillati</taxon>
        <taxon>Actinomycetota</taxon>
        <taxon>Actinomycetota incertae sedis</taxon>
        <taxon>Candidatus Hakubellales</taxon>
        <taxon>Candidatus Hakubellaceae</taxon>
        <taxon>Candidatus Hakubella</taxon>
    </lineage>
</organism>
<evidence type="ECO:0000313" key="1">
    <source>
        <dbReference type="EMBL" id="GFP28049.1"/>
    </source>
</evidence>
<dbReference type="Proteomes" id="UP000591948">
    <property type="component" value="Unassembled WGS sequence"/>
</dbReference>
<accession>A0A6V8P5Z3</accession>
<dbReference type="AlphaFoldDB" id="A0A6V8P5Z3"/>
<reference evidence="1 2" key="1">
    <citation type="journal article" date="2020" name="Front. Microbiol.">
        <title>Single-cell genomics of novel Actinobacteria with the Wood-Ljungdahl pathway discovered in a serpentinizing system.</title>
        <authorList>
            <person name="Merino N."/>
            <person name="Kawai M."/>
            <person name="Boyd E.S."/>
            <person name="Colman D.R."/>
            <person name="McGlynn S.E."/>
            <person name="Nealson K.H."/>
            <person name="Kurokawa K."/>
            <person name="Hongoh Y."/>
        </authorList>
    </citation>
    <scope>NUCLEOTIDE SEQUENCE [LARGE SCALE GENOMIC DNA]</scope>
    <source>
        <strain evidence="1 2">S33</strain>
    </source>
</reference>
<feature type="non-terminal residue" evidence="1">
    <location>
        <position position="1"/>
    </location>
</feature>
<dbReference type="EMBL" id="BLRY01000104">
    <property type="protein sequence ID" value="GFP28049.1"/>
    <property type="molecule type" value="Genomic_DNA"/>
</dbReference>
<comment type="caution">
    <text evidence="1">The sequence shown here is derived from an EMBL/GenBank/DDBJ whole genome shotgun (WGS) entry which is preliminary data.</text>
</comment>
<keyword evidence="2" id="KW-1185">Reference proteome</keyword>
<protein>
    <submittedName>
        <fullName evidence="1">Uncharacterized protein</fullName>
    </submittedName>
</protein>
<evidence type="ECO:0000313" key="2">
    <source>
        <dbReference type="Proteomes" id="UP000591948"/>
    </source>
</evidence>
<sequence length="53" mass="6007">DAKLLLELAQMRMWDKVDEAFTWILTITLNSKTGIPEVQQKEESSPQSATSLN</sequence>
<proteinExistence type="predicted"/>
<name>A0A6V8P5Z3_9ACTN</name>
<gene>
    <name evidence="1" type="ORF">HKBW3S33_01466</name>
</gene>